<evidence type="ECO:0000256" key="3">
    <source>
        <dbReference type="SAM" id="MobiDB-lite"/>
    </source>
</evidence>
<evidence type="ECO:0000313" key="5">
    <source>
        <dbReference type="EMBL" id="TDD81297.1"/>
    </source>
</evidence>
<comment type="caution">
    <text evidence="5">The sequence shown here is derived from an EMBL/GenBank/DDBJ whole genome shotgun (WGS) entry which is preliminary data.</text>
</comment>
<proteinExistence type="predicted"/>
<dbReference type="InterPro" id="IPR012748">
    <property type="entry name" value="Rieske-like_NirD"/>
</dbReference>
<feature type="domain" description="Rieske-like [2Fe-2S]" evidence="4">
    <location>
        <begin position="26"/>
        <end position="74"/>
    </location>
</feature>
<accession>A0A4V2YVF3</accession>
<dbReference type="GO" id="GO:0042128">
    <property type="term" value="P:nitrate assimilation"/>
    <property type="evidence" value="ECO:0007669"/>
    <property type="project" value="UniProtKB-KW"/>
</dbReference>
<evidence type="ECO:0000256" key="2">
    <source>
        <dbReference type="ARBA" id="ARBA00023063"/>
    </source>
</evidence>
<dbReference type="GO" id="GO:0051537">
    <property type="term" value="F:2 iron, 2 sulfur cluster binding"/>
    <property type="evidence" value="ECO:0007669"/>
    <property type="project" value="InterPro"/>
</dbReference>
<evidence type="ECO:0000259" key="4">
    <source>
        <dbReference type="Pfam" id="PF13806"/>
    </source>
</evidence>
<keyword evidence="1" id="KW-0560">Oxidoreductase</keyword>
<reference evidence="5 6" key="1">
    <citation type="submission" date="2019-03" db="EMBL/GenBank/DDBJ databases">
        <title>Draft genome sequences of novel Actinobacteria.</title>
        <authorList>
            <person name="Sahin N."/>
            <person name="Ay H."/>
            <person name="Saygin H."/>
        </authorList>
    </citation>
    <scope>NUCLEOTIDE SEQUENCE [LARGE SCALE GENOMIC DNA]</scope>
    <source>
        <strain evidence="5 6">H3C3</strain>
    </source>
</reference>
<dbReference type="InterPro" id="IPR036922">
    <property type="entry name" value="Rieske_2Fe-2S_sf"/>
</dbReference>
<organism evidence="5 6">
    <name type="scientific">Actinomadura rubrisoli</name>
    <dbReference type="NCBI Taxonomy" id="2530368"/>
    <lineage>
        <taxon>Bacteria</taxon>
        <taxon>Bacillati</taxon>
        <taxon>Actinomycetota</taxon>
        <taxon>Actinomycetes</taxon>
        <taxon>Streptosporangiales</taxon>
        <taxon>Thermomonosporaceae</taxon>
        <taxon>Actinomadura</taxon>
    </lineage>
</organism>
<protein>
    <recommendedName>
        <fullName evidence="4">Rieske-like [2Fe-2S] domain-containing protein</fullName>
    </recommendedName>
</protein>
<dbReference type="AlphaFoldDB" id="A0A4V2YVF3"/>
<keyword evidence="6" id="KW-1185">Reference proteome</keyword>
<dbReference type="Pfam" id="PF13806">
    <property type="entry name" value="Rieske_2"/>
    <property type="match status" value="1"/>
</dbReference>
<keyword evidence="2" id="KW-0534">Nitrate assimilation</keyword>
<feature type="region of interest" description="Disordered" evidence="3">
    <location>
        <begin position="1"/>
        <end position="24"/>
    </location>
</feature>
<dbReference type="OrthoDB" id="3213360at2"/>
<evidence type="ECO:0000313" key="6">
    <source>
        <dbReference type="Proteomes" id="UP000294513"/>
    </source>
</evidence>
<sequence length="90" mass="9764">MNAGGDGRARPAGGPGPLRHRAKPYNVKARGDFCTFNGAPTVTSPMYEQVFDLRTGVCLDDSRVVVPVFPIRREAAGDRMEVVLSHEHGQ</sequence>
<dbReference type="SUPFAM" id="SSF50022">
    <property type="entry name" value="ISP domain"/>
    <property type="match status" value="1"/>
</dbReference>
<dbReference type="PROSITE" id="PS51300">
    <property type="entry name" value="NIRD"/>
    <property type="match status" value="1"/>
</dbReference>
<name>A0A4V2YVF3_9ACTN</name>
<dbReference type="Proteomes" id="UP000294513">
    <property type="component" value="Unassembled WGS sequence"/>
</dbReference>
<dbReference type="GO" id="GO:0008942">
    <property type="term" value="F:nitrite reductase [NAD(P)H] activity"/>
    <property type="evidence" value="ECO:0007669"/>
    <property type="project" value="InterPro"/>
</dbReference>
<dbReference type="EMBL" id="SMKU01000139">
    <property type="protein sequence ID" value="TDD81297.1"/>
    <property type="molecule type" value="Genomic_DNA"/>
</dbReference>
<evidence type="ECO:0000256" key="1">
    <source>
        <dbReference type="ARBA" id="ARBA00023002"/>
    </source>
</evidence>
<dbReference type="Gene3D" id="2.102.10.10">
    <property type="entry name" value="Rieske [2Fe-2S] iron-sulphur domain"/>
    <property type="match status" value="1"/>
</dbReference>
<gene>
    <name evidence="5" type="ORF">E1298_24280</name>
</gene>